<dbReference type="InterPro" id="IPR035919">
    <property type="entry name" value="EAL_sf"/>
</dbReference>
<dbReference type="PROSITE" id="PS50887">
    <property type="entry name" value="GGDEF"/>
    <property type="match status" value="1"/>
</dbReference>
<dbReference type="CDD" id="cd01949">
    <property type="entry name" value="GGDEF"/>
    <property type="match status" value="1"/>
</dbReference>
<evidence type="ECO:0000259" key="6">
    <source>
        <dbReference type="PROSITE" id="PS50883"/>
    </source>
</evidence>
<dbReference type="SMART" id="SM00065">
    <property type="entry name" value="GAF"/>
    <property type="match status" value="1"/>
</dbReference>
<dbReference type="InterPro" id="IPR003018">
    <property type="entry name" value="GAF"/>
</dbReference>
<dbReference type="InterPro" id="IPR000644">
    <property type="entry name" value="CBS_dom"/>
</dbReference>
<proteinExistence type="predicted"/>
<dbReference type="Pfam" id="PF00563">
    <property type="entry name" value="EAL"/>
    <property type="match status" value="1"/>
</dbReference>
<evidence type="ECO:0000259" key="7">
    <source>
        <dbReference type="PROSITE" id="PS50887"/>
    </source>
</evidence>
<dbReference type="PANTHER" id="PTHR44757">
    <property type="entry name" value="DIGUANYLATE CYCLASE DGCP"/>
    <property type="match status" value="1"/>
</dbReference>
<dbReference type="InterPro" id="IPR000160">
    <property type="entry name" value="GGDEF_dom"/>
</dbReference>
<dbReference type="SMART" id="SM00052">
    <property type="entry name" value="EAL"/>
    <property type="match status" value="1"/>
</dbReference>
<dbReference type="InterPro" id="IPR001633">
    <property type="entry name" value="EAL_dom"/>
</dbReference>
<evidence type="ECO:0000256" key="1">
    <source>
        <dbReference type="ARBA" id="ARBA00001946"/>
    </source>
</evidence>
<dbReference type="RefSeq" id="WP_103975356.1">
    <property type="nucleotide sequence ID" value="NZ_PGFZ01000011.1"/>
</dbReference>
<feature type="domain" description="CBS" evidence="8">
    <location>
        <begin position="69"/>
        <end position="126"/>
    </location>
</feature>
<evidence type="ECO:0000256" key="4">
    <source>
        <dbReference type="ARBA" id="ARBA00051114"/>
    </source>
</evidence>
<dbReference type="PROSITE" id="PS50883">
    <property type="entry name" value="EAL"/>
    <property type="match status" value="1"/>
</dbReference>
<evidence type="ECO:0000256" key="2">
    <source>
        <dbReference type="ARBA" id="ARBA00012282"/>
    </source>
</evidence>
<dbReference type="Gene3D" id="3.30.70.270">
    <property type="match status" value="1"/>
</dbReference>
<dbReference type="SUPFAM" id="SSF54631">
    <property type="entry name" value="CBS-domain pair"/>
    <property type="match status" value="1"/>
</dbReference>
<gene>
    <name evidence="9" type="ORF">AADEFJLK_03772</name>
</gene>
<dbReference type="FunFam" id="3.30.70.270:FF:000001">
    <property type="entry name" value="Diguanylate cyclase domain protein"/>
    <property type="match status" value="1"/>
</dbReference>
<protein>
    <recommendedName>
        <fullName evidence="2">cyclic-guanylate-specific phosphodiesterase</fullName>
        <ecNumber evidence="2">3.1.4.52</ecNumber>
    </recommendedName>
</protein>
<dbReference type="Pfam" id="PF00990">
    <property type="entry name" value="GGDEF"/>
    <property type="match status" value="1"/>
</dbReference>
<dbReference type="FunFam" id="3.20.20.450:FF:000001">
    <property type="entry name" value="Cyclic di-GMP phosphodiesterase yahA"/>
    <property type="match status" value="1"/>
</dbReference>
<evidence type="ECO:0000313" key="9">
    <source>
        <dbReference type="EMBL" id="POZ50360.1"/>
    </source>
</evidence>
<dbReference type="GO" id="GO:0071732">
    <property type="term" value="P:cellular response to nitric oxide"/>
    <property type="evidence" value="ECO:0007669"/>
    <property type="project" value="UniProtKB-ARBA"/>
</dbReference>
<comment type="caution">
    <text evidence="9">The sequence shown here is derived from an EMBL/GenBank/DDBJ whole genome shotgun (WGS) entry which is preliminary data.</text>
</comment>
<keyword evidence="5" id="KW-0129">CBS domain</keyword>
<dbReference type="InterPro" id="IPR029787">
    <property type="entry name" value="Nucleotide_cyclase"/>
</dbReference>
<dbReference type="InterPro" id="IPR052155">
    <property type="entry name" value="Biofilm_reg_signaling"/>
</dbReference>
<feature type="domain" description="EAL" evidence="6">
    <location>
        <begin position="499"/>
        <end position="753"/>
    </location>
</feature>
<dbReference type="GO" id="GO:0071111">
    <property type="term" value="F:cyclic-guanylate-specific phosphodiesterase activity"/>
    <property type="evidence" value="ECO:0007669"/>
    <property type="project" value="UniProtKB-EC"/>
</dbReference>
<dbReference type="SMART" id="SM00116">
    <property type="entry name" value="CBS"/>
    <property type="match status" value="1"/>
</dbReference>
<dbReference type="InterPro" id="IPR043128">
    <property type="entry name" value="Rev_trsase/Diguanyl_cyclase"/>
</dbReference>
<dbReference type="SUPFAM" id="SSF141868">
    <property type="entry name" value="EAL domain-like"/>
    <property type="match status" value="1"/>
</dbReference>
<dbReference type="SUPFAM" id="SSF55073">
    <property type="entry name" value="Nucleotide cyclase"/>
    <property type="match status" value="1"/>
</dbReference>
<dbReference type="SMART" id="SM00267">
    <property type="entry name" value="GGDEF"/>
    <property type="match status" value="1"/>
</dbReference>
<dbReference type="PANTHER" id="PTHR44757:SF2">
    <property type="entry name" value="BIOFILM ARCHITECTURE MAINTENANCE PROTEIN MBAA"/>
    <property type="match status" value="1"/>
</dbReference>
<dbReference type="Gene3D" id="3.30.450.40">
    <property type="match status" value="1"/>
</dbReference>
<evidence type="ECO:0000313" key="10">
    <source>
        <dbReference type="Proteomes" id="UP000237423"/>
    </source>
</evidence>
<dbReference type="Proteomes" id="UP000237423">
    <property type="component" value="Unassembled WGS sequence"/>
</dbReference>
<dbReference type="Gene3D" id="3.20.20.450">
    <property type="entry name" value="EAL domain"/>
    <property type="match status" value="1"/>
</dbReference>
<evidence type="ECO:0000256" key="5">
    <source>
        <dbReference type="PROSITE-ProRule" id="PRU00703"/>
    </source>
</evidence>
<reference evidence="9 10" key="1">
    <citation type="submission" date="2017-11" db="EMBL/GenBank/DDBJ databases">
        <title>Draft Genome Sequence of Methylobacter psychrotolerans Sph1T, an Obligate Methanotroph from Low-Temperature Environments.</title>
        <authorList>
            <person name="Oshkin I.Y."/>
            <person name="Miroshnikov K."/>
            <person name="Belova S.E."/>
            <person name="Korzhenkov A."/>
            <person name="Toshchakov S.V."/>
            <person name="Dedysh S.N."/>
        </authorList>
    </citation>
    <scope>NUCLEOTIDE SEQUENCE [LARGE SCALE GENOMIC DNA]</scope>
    <source>
        <strain evidence="9 10">Sph1</strain>
    </source>
</reference>
<name>A0A2S5CHR4_9GAMM</name>
<dbReference type="NCBIfam" id="TIGR00254">
    <property type="entry name" value="GGDEF"/>
    <property type="match status" value="1"/>
</dbReference>
<evidence type="ECO:0000259" key="8">
    <source>
        <dbReference type="PROSITE" id="PS51371"/>
    </source>
</evidence>
<keyword evidence="3" id="KW-0973">c-di-GMP</keyword>
<dbReference type="AlphaFoldDB" id="A0A2S5CHR4"/>
<feature type="domain" description="GGDEF" evidence="7">
    <location>
        <begin position="357"/>
        <end position="490"/>
    </location>
</feature>
<dbReference type="SUPFAM" id="SSF55781">
    <property type="entry name" value="GAF domain-like"/>
    <property type="match status" value="1"/>
</dbReference>
<dbReference type="PROSITE" id="PS51371">
    <property type="entry name" value="CBS"/>
    <property type="match status" value="1"/>
</dbReference>
<dbReference type="CDD" id="cd01948">
    <property type="entry name" value="EAL"/>
    <property type="match status" value="1"/>
</dbReference>
<evidence type="ECO:0000256" key="3">
    <source>
        <dbReference type="ARBA" id="ARBA00022636"/>
    </source>
</evidence>
<dbReference type="InterPro" id="IPR029016">
    <property type="entry name" value="GAF-like_dom_sf"/>
</dbReference>
<dbReference type="Gene3D" id="3.10.580.10">
    <property type="entry name" value="CBS-domain"/>
    <property type="match status" value="1"/>
</dbReference>
<dbReference type="EC" id="3.1.4.52" evidence="2"/>
<dbReference type="Pfam" id="PF13185">
    <property type="entry name" value="GAF_2"/>
    <property type="match status" value="1"/>
</dbReference>
<organism evidence="9 10">
    <name type="scientific">Methylovulum psychrotolerans</name>
    <dbReference type="NCBI Taxonomy" id="1704499"/>
    <lineage>
        <taxon>Bacteria</taxon>
        <taxon>Pseudomonadati</taxon>
        <taxon>Pseudomonadota</taxon>
        <taxon>Gammaproteobacteria</taxon>
        <taxon>Methylococcales</taxon>
        <taxon>Methylococcaceae</taxon>
        <taxon>Methylovulum</taxon>
    </lineage>
</organism>
<sequence length="761" mass="83765">MNELIAADAYADNVVHVDAHIRPAPNRTAGTVYAVFSTAILGDAEGEFQGLVTDMDISFTPQRIFADLVNPHPLEPVNANTPLTEVETLFNSFVEALAVVDDNGHFVGAVTRNSVLKALLNRERELLIKTRELNLQIAEDHEKLTLWSARLAELHLASRTLLSVLAHTQIENDILQSGIEALCHLLQARYGAVSLINDADELTHFLHTGLSEAQINGIRQLPQGRGLLGAVINENTAIRLENLAADPRSVGFPPGHPPMTSLLAVPVANLGRVYGRIYLCDKLDGTPFLPEDELLAMSFATSLSLILDNAREIQEIKRGQQHLYQLAHFDRLTGLPNRELAHDRIRQALANSHRHQTKLAVIFADLDNFKHVNDSLGHAVGDELLKAVAARLKQCIRESDTVARLGGDEFLILLPGITDVQHIIAVAQKIKDTLQPLFKIAGQEIFISISIGISIYPDDSIEIGELLRDADTAMYHAKNSGRNNFQFFTEQMNAIVQRQMRLISVLSGALERGQFLLKYQPQIALRTGKMIGVEALLRWQSPELGDISPNEFIPVAESAGLIIAISDWVLMEACLQGKQWLDQGLTGLRVAVNLSAVQFQQPHLAEKVRQALAATGFPAELLELEITESIMMSDKNAIITLLDELKALGTQISIDDFGTGYSSLSYLKRLPIDRVKIDQSFVRDVVIDPNDAAIVTAIIAMTHGLNLEVIAEGVETQAQLEFLLSKGCYYAQGYHFSKPVGEQTIPALWHSGFAVSRGEDC</sequence>
<dbReference type="Pfam" id="PF00571">
    <property type="entry name" value="CBS"/>
    <property type="match status" value="1"/>
</dbReference>
<dbReference type="EMBL" id="PGFZ01000011">
    <property type="protein sequence ID" value="POZ50360.1"/>
    <property type="molecule type" value="Genomic_DNA"/>
</dbReference>
<comment type="catalytic activity">
    <reaction evidence="4">
        <text>3',3'-c-di-GMP + H2O = 5'-phosphoguanylyl(3'-&gt;5')guanosine + H(+)</text>
        <dbReference type="Rhea" id="RHEA:24902"/>
        <dbReference type="ChEBI" id="CHEBI:15377"/>
        <dbReference type="ChEBI" id="CHEBI:15378"/>
        <dbReference type="ChEBI" id="CHEBI:58754"/>
        <dbReference type="ChEBI" id="CHEBI:58805"/>
        <dbReference type="EC" id="3.1.4.52"/>
    </reaction>
    <physiologicalReaction direction="left-to-right" evidence="4">
        <dbReference type="Rhea" id="RHEA:24903"/>
    </physiologicalReaction>
</comment>
<dbReference type="InterPro" id="IPR046342">
    <property type="entry name" value="CBS_dom_sf"/>
</dbReference>
<comment type="cofactor">
    <cofactor evidence="1">
        <name>Mg(2+)</name>
        <dbReference type="ChEBI" id="CHEBI:18420"/>
    </cofactor>
</comment>
<accession>A0A2S5CHR4</accession>